<dbReference type="PANTHER" id="PTHR40252">
    <property type="entry name" value="BLR0328 PROTEIN"/>
    <property type="match status" value="1"/>
</dbReference>
<dbReference type="PANTHER" id="PTHR40252:SF2">
    <property type="entry name" value="BLR0328 PROTEIN"/>
    <property type="match status" value="1"/>
</dbReference>
<dbReference type="EMBL" id="FNII01000008">
    <property type="protein sequence ID" value="SDN79079.1"/>
    <property type="molecule type" value="Genomic_DNA"/>
</dbReference>
<dbReference type="OrthoDB" id="9807948at2"/>
<feature type="domain" description="FIST C-domain" evidence="2">
    <location>
        <begin position="237"/>
        <end position="367"/>
    </location>
</feature>
<keyword evidence="4" id="KW-1185">Reference proteome</keyword>
<sequence>MTTYPANQGTVVVASRSLNAEHAVQALAQDLNHAHLGGVIFFCSAEYDLDRLAAALISAFPDVPVSGCTTAGEITPHGYDRGSIVAIGFDRRVFAIETALIGDLDQFALSDAQPLVDGLIERCRRQALAPVNEHSFALTLLDGLSSREEQVLATLDAALGRIPSFGGSAGDDNHLAHTHVYADGRFHSGAAVVVMINTGLPFEVFSTHHLIPLSHKLVVTEADRERRRVVELNGLPAASVYADLVGVSPNALAPGVFASHPLAVQLGGQHYVRSIQCVNDDGSLNFYCAVENGIVLTAMQPAPLLDDLNRMLQGVTARLGQPSLMIGCDCFLRRMELEAVEHLEQASTLLRQSRVVGFNTYGEQHHGMHVNQTFTGVAFGTLPTFDE</sequence>
<evidence type="ECO:0000313" key="3">
    <source>
        <dbReference type="EMBL" id="SDN79079.1"/>
    </source>
</evidence>
<dbReference type="SMART" id="SM01204">
    <property type="entry name" value="FIST_C"/>
    <property type="match status" value="1"/>
</dbReference>
<evidence type="ECO:0000259" key="1">
    <source>
        <dbReference type="SMART" id="SM00897"/>
    </source>
</evidence>
<evidence type="ECO:0000259" key="2">
    <source>
        <dbReference type="SMART" id="SM01204"/>
    </source>
</evidence>
<evidence type="ECO:0000313" key="4">
    <source>
        <dbReference type="Proteomes" id="UP000199677"/>
    </source>
</evidence>
<dbReference type="InterPro" id="IPR019494">
    <property type="entry name" value="FIST_C"/>
</dbReference>
<gene>
    <name evidence="3" type="ORF">SAMN04487951_10871</name>
</gene>
<dbReference type="InterPro" id="IPR013702">
    <property type="entry name" value="FIST_domain_N"/>
</dbReference>
<dbReference type="Pfam" id="PF10442">
    <property type="entry name" value="FIST_C"/>
    <property type="match status" value="1"/>
</dbReference>
<dbReference type="NCBIfam" id="NF041558">
    <property type="entry name" value="NosP"/>
    <property type="match status" value="1"/>
</dbReference>
<reference evidence="4" key="1">
    <citation type="submission" date="2016-10" db="EMBL/GenBank/DDBJ databases">
        <authorList>
            <person name="Varghese N."/>
            <person name="Submissions S."/>
        </authorList>
    </citation>
    <scope>NUCLEOTIDE SEQUENCE [LARGE SCALE GENOMIC DNA]</scope>
    <source>
        <strain evidence="4">CGMCC 1.6494</strain>
    </source>
</reference>
<protein>
    <submittedName>
        <fullName evidence="3">Uncharacterized conserved protein, contains FIST_N domain</fullName>
    </submittedName>
</protein>
<dbReference type="RefSeq" id="WP_089706392.1">
    <property type="nucleotide sequence ID" value="NZ_FNII01000008.1"/>
</dbReference>
<dbReference type="STRING" id="416873.SAMN04487951_10871"/>
<accession>A0A1H0E9S1</accession>
<proteinExistence type="predicted"/>
<dbReference type="Pfam" id="PF08495">
    <property type="entry name" value="FIST"/>
    <property type="match status" value="1"/>
</dbReference>
<name>A0A1H0E9S1_9GAMM</name>
<organism evidence="3 4">
    <name type="scientific">Vreelandella arcis</name>
    <dbReference type="NCBI Taxonomy" id="416873"/>
    <lineage>
        <taxon>Bacteria</taxon>
        <taxon>Pseudomonadati</taxon>
        <taxon>Pseudomonadota</taxon>
        <taxon>Gammaproteobacteria</taxon>
        <taxon>Oceanospirillales</taxon>
        <taxon>Halomonadaceae</taxon>
        <taxon>Vreelandella</taxon>
    </lineage>
</organism>
<feature type="domain" description="FIST" evidence="1">
    <location>
        <begin position="35"/>
        <end position="236"/>
    </location>
</feature>
<dbReference type="AlphaFoldDB" id="A0A1H0E9S1"/>
<dbReference type="Proteomes" id="UP000199677">
    <property type="component" value="Unassembled WGS sequence"/>
</dbReference>
<dbReference type="SMART" id="SM00897">
    <property type="entry name" value="FIST"/>
    <property type="match status" value="1"/>
</dbReference>